<protein>
    <recommendedName>
        <fullName evidence="6">PNPLA domain-containing protein</fullName>
    </recommendedName>
</protein>
<dbReference type="InterPro" id="IPR016035">
    <property type="entry name" value="Acyl_Trfase/lysoPLipase"/>
</dbReference>
<accession>A0A2K9LQJ5</accession>
<dbReference type="Proteomes" id="UP000235116">
    <property type="component" value="Chromosome"/>
</dbReference>
<evidence type="ECO:0000256" key="5">
    <source>
        <dbReference type="SAM" id="SignalP"/>
    </source>
</evidence>
<evidence type="ECO:0000256" key="4">
    <source>
        <dbReference type="PROSITE-ProRule" id="PRU01161"/>
    </source>
</evidence>
<feature type="active site" description="Nucleophile" evidence="4">
    <location>
        <position position="71"/>
    </location>
</feature>
<sequence>MNNRWHHRFYRFCMMALILNCHAVQAEIIIPEGATVGLVLSGGGARGLAHVGVIRVLEARGIQAQVVTGTSMGSIVGALYASGRSAAEIDRIARTMNWQTALSDASPRRDQPYSFRELEAGMSTDVRMSINGDGVAFPKGVIEGQHLEQTLGELFQEDGKPLRFEELPRRYAAIAANLETGDQVVMNTGDLASAVRASMSIPGALAPVERDGMILVDGGIANNMPVDLARKMGATFIIAVDVTAPLKTRDELDSIFSIANQTSAFLVRLNTVDQRSNLRKEEVLILPELEGLGSADFDKFGPIIEAGQKAALDIFTMEEDSLPEFLHGTHSAVDEVPVIEFIRVNNDSAVSDEVMRAQIHQQPGQAFDIKQMERDLSRLYGLDYFSVVRYRIVDEDGKTGLEVTGVGRETGNSWLKLGLELADDFKGNSVVGLAASVRSAGLNEYGGTAFGRVVLGTIPELELRYIQPLTPNLAYFVEPAAGYKADRLDVYVDEFQDEPISEYQKQDRWVELSFGRTIWDGAGEVRFGAARERGSLDFRSGVDLESQGDNIDNYDDGFYFGRIGWDTLDDLGFPSSGQRWSITSEQHRRNLKAEDDFTRVEVDGTFTLNWGANTLLLEGDAEVSDSDEATFVDIPFIGGFLELSGLPPRSRFGRHRVLLRSVYYRRLDKGGPLPLSVPVYMGGSLERGNVWLSRDNISWENAIGAGSVFVGARTPLGPAYLSYGVTEEGDHSLSIFLGQRFR</sequence>
<feature type="signal peptide" evidence="5">
    <location>
        <begin position="1"/>
        <end position="26"/>
    </location>
</feature>
<feature type="chain" id="PRO_5014759292" description="PNPLA domain-containing protein" evidence="5">
    <location>
        <begin position="27"/>
        <end position="742"/>
    </location>
</feature>
<dbReference type="Gene3D" id="3.40.1090.10">
    <property type="entry name" value="Cytosolic phospholipase A2 catalytic domain"/>
    <property type="match status" value="2"/>
</dbReference>
<dbReference type="EMBL" id="CP022684">
    <property type="protein sequence ID" value="AUM13094.1"/>
    <property type="molecule type" value="Genomic_DNA"/>
</dbReference>
<dbReference type="OrthoDB" id="5290098at2"/>
<dbReference type="Gene3D" id="3.10.20.310">
    <property type="entry name" value="membrane protein fhac"/>
    <property type="match status" value="1"/>
</dbReference>
<dbReference type="GO" id="GO:0016042">
    <property type="term" value="P:lipid catabolic process"/>
    <property type="evidence" value="ECO:0007669"/>
    <property type="project" value="UniProtKB-UniRule"/>
</dbReference>
<dbReference type="GO" id="GO:0016787">
    <property type="term" value="F:hydrolase activity"/>
    <property type="evidence" value="ECO:0007669"/>
    <property type="project" value="UniProtKB-UniRule"/>
</dbReference>
<dbReference type="PANTHER" id="PTHR14226">
    <property type="entry name" value="NEUROPATHY TARGET ESTERASE/SWISS CHEESE D.MELANOGASTER"/>
    <property type="match status" value="1"/>
</dbReference>
<keyword evidence="8" id="KW-1185">Reference proteome</keyword>
<name>A0A2K9LQJ5_9GAMM</name>
<keyword evidence="5" id="KW-0732">Signal</keyword>
<dbReference type="SUPFAM" id="SSF52151">
    <property type="entry name" value="FabD/lysophospholipase-like"/>
    <property type="match status" value="1"/>
</dbReference>
<dbReference type="Pfam" id="PF07244">
    <property type="entry name" value="POTRA"/>
    <property type="match status" value="1"/>
</dbReference>
<proteinExistence type="predicted"/>
<feature type="short sequence motif" description="GXGXXG" evidence="4">
    <location>
        <begin position="42"/>
        <end position="47"/>
    </location>
</feature>
<feature type="short sequence motif" description="DGA/G" evidence="4">
    <location>
        <begin position="217"/>
        <end position="219"/>
    </location>
</feature>
<dbReference type="InterPro" id="IPR050301">
    <property type="entry name" value="NTE"/>
</dbReference>
<evidence type="ECO:0000313" key="7">
    <source>
        <dbReference type="EMBL" id="AUM13094.1"/>
    </source>
</evidence>
<dbReference type="Pfam" id="PF01734">
    <property type="entry name" value="Patatin"/>
    <property type="match status" value="1"/>
</dbReference>
<dbReference type="RefSeq" id="WP_101894473.1">
    <property type="nucleotide sequence ID" value="NZ_CP022684.1"/>
</dbReference>
<dbReference type="InterPro" id="IPR010827">
    <property type="entry name" value="BamA/TamA_POTRA"/>
</dbReference>
<dbReference type="CDD" id="cd07205">
    <property type="entry name" value="Pat_PNPLA6_PNPLA7_NTE1_like"/>
    <property type="match status" value="1"/>
</dbReference>
<keyword evidence="3 4" id="KW-0443">Lipid metabolism</keyword>
<evidence type="ECO:0000259" key="6">
    <source>
        <dbReference type="PROSITE" id="PS51635"/>
    </source>
</evidence>
<evidence type="ECO:0000313" key="8">
    <source>
        <dbReference type="Proteomes" id="UP000235116"/>
    </source>
</evidence>
<feature type="active site" description="Proton acceptor" evidence="4">
    <location>
        <position position="217"/>
    </location>
</feature>
<evidence type="ECO:0000256" key="2">
    <source>
        <dbReference type="ARBA" id="ARBA00022963"/>
    </source>
</evidence>
<keyword evidence="1 4" id="KW-0378">Hydrolase</keyword>
<dbReference type="PANTHER" id="PTHR14226:SF29">
    <property type="entry name" value="NEUROPATHY TARGET ESTERASE SWS"/>
    <property type="match status" value="1"/>
</dbReference>
<feature type="short sequence motif" description="GXSXG" evidence="4">
    <location>
        <begin position="69"/>
        <end position="73"/>
    </location>
</feature>
<evidence type="ECO:0000256" key="1">
    <source>
        <dbReference type="ARBA" id="ARBA00022801"/>
    </source>
</evidence>
<dbReference type="InterPro" id="IPR002641">
    <property type="entry name" value="PNPLA_dom"/>
</dbReference>
<dbReference type="Gene3D" id="2.40.160.50">
    <property type="entry name" value="membrane protein fhac: a member of the omp85/tpsb transporter family"/>
    <property type="match status" value="1"/>
</dbReference>
<feature type="domain" description="PNPLA" evidence="6">
    <location>
        <begin position="38"/>
        <end position="230"/>
    </location>
</feature>
<keyword evidence="2 4" id="KW-0442">Lipid degradation</keyword>
<evidence type="ECO:0000256" key="3">
    <source>
        <dbReference type="ARBA" id="ARBA00023098"/>
    </source>
</evidence>
<dbReference type="GO" id="GO:0019867">
    <property type="term" value="C:outer membrane"/>
    <property type="evidence" value="ECO:0007669"/>
    <property type="project" value="InterPro"/>
</dbReference>
<dbReference type="AlphaFoldDB" id="A0A2K9LQJ5"/>
<reference evidence="8" key="1">
    <citation type="submission" date="2017-08" db="EMBL/GenBank/DDBJ databases">
        <title>Direct submision.</title>
        <authorList>
            <person name="Kim S.-J."/>
            <person name="Rhee S.-K."/>
        </authorList>
    </citation>
    <scope>NUCLEOTIDE SEQUENCE [LARGE SCALE GENOMIC DNA]</scope>
    <source>
        <strain evidence="8">GI5</strain>
    </source>
</reference>
<organism evidence="7 8">
    <name type="scientific">Ketobacter alkanivorans</name>
    <dbReference type="NCBI Taxonomy" id="1917421"/>
    <lineage>
        <taxon>Bacteria</taxon>
        <taxon>Pseudomonadati</taxon>
        <taxon>Pseudomonadota</taxon>
        <taxon>Gammaproteobacteria</taxon>
        <taxon>Pseudomonadales</taxon>
        <taxon>Ketobacteraceae</taxon>
        <taxon>Ketobacter</taxon>
    </lineage>
</organism>
<dbReference type="PROSITE" id="PS51635">
    <property type="entry name" value="PNPLA"/>
    <property type="match status" value="1"/>
</dbReference>
<dbReference type="KEGG" id="kak:Kalk_11950"/>
<gene>
    <name evidence="7" type="ORF">Kalk_11950</name>
</gene>